<reference evidence="1" key="1">
    <citation type="journal article" date="2015" name="Nature">
        <title>Complex archaea that bridge the gap between prokaryotes and eukaryotes.</title>
        <authorList>
            <person name="Spang A."/>
            <person name="Saw J.H."/>
            <person name="Jorgensen S.L."/>
            <person name="Zaremba-Niedzwiedzka K."/>
            <person name="Martijn J."/>
            <person name="Lind A.E."/>
            <person name="van Eijk R."/>
            <person name="Schleper C."/>
            <person name="Guy L."/>
            <person name="Ettema T.J."/>
        </authorList>
    </citation>
    <scope>NUCLEOTIDE SEQUENCE</scope>
</reference>
<dbReference type="AlphaFoldDB" id="A0A0F9ADB5"/>
<evidence type="ECO:0000313" key="1">
    <source>
        <dbReference type="EMBL" id="KKK70211.1"/>
    </source>
</evidence>
<name>A0A0F9ADB5_9ZZZZ</name>
<proteinExistence type="predicted"/>
<dbReference type="EMBL" id="LAZR01058291">
    <property type="protein sequence ID" value="KKK70211.1"/>
    <property type="molecule type" value="Genomic_DNA"/>
</dbReference>
<organism evidence="1">
    <name type="scientific">marine sediment metagenome</name>
    <dbReference type="NCBI Taxonomy" id="412755"/>
    <lineage>
        <taxon>unclassified sequences</taxon>
        <taxon>metagenomes</taxon>
        <taxon>ecological metagenomes</taxon>
    </lineage>
</organism>
<gene>
    <name evidence="1" type="ORF">LCGC14_2926280</name>
</gene>
<sequence length="52" mass="6170">MRTWAQRSELEKALADALEALEAWERWFRQGEKAPLWRSSVAIRDVKRLRSA</sequence>
<protein>
    <submittedName>
        <fullName evidence="1">Uncharacterized protein</fullName>
    </submittedName>
</protein>
<comment type="caution">
    <text evidence="1">The sequence shown here is derived from an EMBL/GenBank/DDBJ whole genome shotgun (WGS) entry which is preliminary data.</text>
</comment>
<accession>A0A0F9ADB5</accession>